<dbReference type="Proteomes" id="UP000034794">
    <property type="component" value="Unassembled WGS sequence"/>
</dbReference>
<reference evidence="2 3" key="1">
    <citation type="journal article" date="2015" name="Nature">
        <title>rRNA introns, odd ribosomes, and small enigmatic genomes across a large radiation of phyla.</title>
        <authorList>
            <person name="Brown C.T."/>
            <person name="Hug L.A."/>
            <person name="Thomas B.C."/>
            <person name="Sharon I."/>
            <person name="Castelle C.J."/>
            <person name="Singh A."/>
            <person name="Wilkins M.J."/>
            <person name="Williams K.H."/>
            <person name="Banfield J.F."/>
        </authorList>
    </citation>
    <scope>NUCLEOTIDE SEQUENCE [LARGE SCALE GENOMIC DNA]</scope>
</reference>
<sequence>MVNYCLFSNGSVILTTSESCSFNFKICIFSAAKSLFRELRGDSAAEEAPTWSLCVWNGRAPIRCPAMRVLPPTTATSPRERPYATHDADGVATPPGIRRAQAPHHKPADQRAPMAKANSHFGVRGPIAPRKPRESGRRAGAEGACTGVYSDAMASSKGRVLASPEFLLSRPSRR</sequence>
<feature type="compositionally biased region" description="Basic and acidic residues" evidence="1">
    <location>
        <begin position="78"/>
        <end position="89"/>
    </location>
</feature>
<evidence type="ECO:0000313" key="3">
    <source>
        <dbReference type="Proteomes" id="UP000034794"/>
    </source>
</evidence>
<accession>A0A0G1PK07</accession>
<protein>
    <submittedName>
        <fullName evidence="2">Uncharacterized protein</fullName>
    </submittedName>
</protein>
<feature type="compositionally biased region" description="Basic and acidic residues" evidence="1">
    <location>
        <begin position="131"/>
        <end position="140"/>
    </location>
</feature>
<proteinExistence type="predicted"/>
<name>A0A0G1PK07_9BACT</name>
<dbReference type="AlphaFoldDB" id="A0A0G1PK07"/>
<organism evidence="2 3">
    <name type="scientific">Candidatus Collierbacteria bacterium GW2011_GWA2_46_26</name>
    <dbReference type="NCBI Taxonomy" id="1618381"/>
    <lineage>
        <taxon>Bacteria</taxon>
        <taxon>Candidatus Collieribacteriota</taxon>
    </lineage>
</organism>
<evidence type="ECO:0000256" key="1">
    <source>
        <dbReference type="SAM" id="MobiDB-lite"/>
    </source>
</evidence>
<evidence type="ECO:0000313" key="2">
    <source>
        <dbReference type="EMBL" id="KKU33081.1"/>
    </source>
</evidence>
<feature type="region of interest" description="Disordered" evidence="1">
    <location>
        <begin position="73"/>
        <end position="142"/>
    </location>
</feature>
<dbReference type="EMBL" id="LCMI01000006">
    <property type="protein sequence ID" value="KKU33081.1"/>
    <property type="molecule type" value="Genomic_DNA"/>
</dbReference>
<comment type="caution">
    <text evidence="2">The sequence shown here is derived from an EMBL/GenBank/DDBJ whole genome shotgun (WGS) entry which is preliminary data.</text>
</comment>
<gene>
    <name evidence="2" type="ORF">UX47_C0006G0052</name>
</gene>